<name>A0AAD5P897_9FUNG</name>
<keyword evidence="3 5" id="KW-1133">Transmembrane helix</keyword>
<comment type="caution">
    <text evidence="7">The sequence shown here is derived from an EMBL/GenBank/DDBJ whole genome shotgun (WGS) entry which is preliminary data.</text>
</comment>
<dbReference type="PANTHER" id="PTHR22911:SF6">
    <property type="entry name" value="SOLUTE CARRIER FAMILY 35 MEMBER G1"/>
    <property type="match status" value="1"/>
</dbReference>
<keyword evidence="8" id="KW-1185">Reference proteome</keyword>
<dbReference type="Proteomes" id="UP001209540">
    <property type="component" value="Unassembled WGS sequence"/>
</dbReference>
<comment type="subcellular location">
    <subcellularLocation>
        <location evidence="1">Membrane</location>
        <topology evidence="1">Multi-pass membrane protein</topology>
    </subcellularLocation>
</comment>
<dbReference type="SUPFAM" id="SSF103481">
    <property type="entry name" value="Multidrug resistance efflux transporter EmrE"/>
    <property type="match status" value="2"/>
</dbReference>
<keyword evidence="4 5" id="KW-0472">Membrane</keyword>
<evidence type="ECO:0000313" key="7">
    <source>
        <dbReference type="EMBL" id="KAI9247420.1"/>
    </source>
</evidence>
<accession>A0AAD5P897</accession>
<evidence type="ECO:0000256" key="1">
    <source>
        <dbReference type="ARBA" id="ARBA00004141"/>
    </source>
</evidence>
<feature type="transmembrane region" description="Helical" evidence="5">
    <location>
        <begin position="272"/>
        <end position="290"/>
    </location>
</feature>
<feature type="transmembrane region" description="Helical" evidence="5">
    <location>
        <begin position="113"/>
        <end position="136"/>
    </location>
</feature>
<feature type="transmembrane region" description="Helical" evidence="5">
    <location>
        <begin position="29"/>
        <end position="48"/>
    </location>
</feature>
<dbReference type="InterPro" id="IPR000620">
    <property type="entry name" value="EamA_dom"/>
</dbReference>
<reference evidence="7" key="2">
    <citation type="submission" date="2023-02" db="EMBL/GenBank/DDBJ databases">
        <authorList>
            <consortium name="DOE Joint Genome Institute"/>
            <person name="Mondo S.J."/>
            <person name="Chang Y."/>
            <person name="Wang Y."/>
            <person name="Ahrendt S."/>
            <person name="Andreopoulos W."/>
            <person name="Barry K."/>
            <person name="Beard J."/>
            <person name="Benny G.L."/>
            <person name="Blankenship S."/>
            <person name="Bonito G."/>
            <person name="Cuomo C."/>
            <person name="Desiro A."/>
            <person name="Gervers K.A."/>
            <person name="Hundley H."/>
            <person name="Kuo A."/>
            <person name="LaButti K."/>
            <person name="Lang B.F."/>
            <person name="Lipzen A."/>
            <person name="O'Donnell K."/>
            <person name="Pangilinan J."/>
            <person name="Reynolds N."/>
            <person name="Sandor L."/>
            <person name="Smith M.W."/>
            <person name="Tsang A."/>
            <person name="Grigoriev I.V."/>
            <person name="Stajich J.E."/>
            <person name="Spatafora J.W."/>
        </authorList>
    </citation>
    <scope>NUCLEOTIDE SEQUENCE</scope>
    <source>
        <strain evidence="7">RSA 2281</strain>
    </source>
</reference>
<protein>
    <recommendedName>
        <fullName evidence="6">EamA domain-containing protein</fullName>
    </recommendedName>
</protein>
<organism evidence="7 8">
    <name type="scientific">Phascolomyces articulosus</name>
    <dbReference type="NCBI Taxonomy" id="60185"/>
    <lineage>
        <taxon>Eukaryota</taxon>
        <taxon>Fungi</taxon>
        <taxon>Fungi incertae sedis</taxon>
        <taxon>Mucoromycota</taxon>
        <taxon>Mucoromycotina</taxon>
        <taxon>Mucoromycetes</taxon>
        <taxon>Mucorales</taxon>
        <taxon>Lichtheimiaceae</taxon>
        <taxon>Phascolomyces</taxon>
    </lineage>
</organism>
<evidence type="ECO:0000259" key="6">
    <source>
        <dbReference type="Pfam" id="PF00892"/>
    </source>
</evidence>
<feature type="transmembrane region" description="Helical" evidence="5">
    <location>
        <begin position="248"/>
        <end position="266"/>
    </location>
</feature>
<feature type="transmembrane region" description="Helical" evidence="5">
    <location>
        <begin position="156"/>
        <end position="174"/>
    </location>
</feature>
<keyword evidence="2 5" id="KW-0812">Transmembrane</keyword>
<dbReference type="GO" id="GO:0016020">
    <property type="term" value="C:membrane"/>
    <property type="evidence" value="ECO:0007669"/>
    <property type="project" value="UniProtKB-SubCell"/>
</dbReference>
<evidence type="ECO:0000256" key="4">
    <source>
        <dbReference type="ARBA" id="ARBA00023136"/>
    </source>
</evidence>
<feature type="transmembrane region" description="Helical" evidence="5">
    <location>
        <begin position="181"/>
        <end position="206"/>
    </location>
</feature>
<dbReference type="Gene3D" id="1.10.3730.20">
    <property type="match status" value="1"/>
</dbReference>
<evidence type="ECO:0000256" key="5">
    <source>
        <dbReference type="SAM" id="Phobius"/>
    </source>
</evidence>
<evidence type="ECO:0000256" key="3">
    <source>
        <dbReference type="ARBA" id="ARBA00022989"/>
    </source>
</evidence>
<feature type="domain" description="EamA" evidence="6">
    <location>
        <begin position="156"/>
        <end position="288"/>
    </location>
</feature>
<dbReference type="InterPro" id="IPR037185">
    <property type="entry name" value="EmrE-like"/>
</dbReference>
<gene>
    <name evidence="7" type="ORF">BDA99DRAFT_471114</name>
</gene>
<dbReference type="Pfam" id="PF00892">
    <property type="entry name" value="EamA"/>
    <property type="match status" value="2"/>
</dbReference>
<feature type="domain" description="EamA" evidence="6">
    <location>
        <begin position="2"/>
        <end position="129"/>
    </location>
</feature>
<reference evidence="7" key="1">
    <citation type="journal article" date="2022" name="IScience">
        <title>Evolution of zygomycete secretomes and the origins of terrestrial fungal ecologies.</title>
        <authorList>
            <person name="Chang Y."/>
            <person name="Wang Y."/>
            <person name="Mondo S."/>
            <person name="Ahrendt S."/>
            <person name="Andreopoulos W."/>
            <person name="Barry K."/>
            <person name="Beard J."/>
            <person name="Benny G.L."/>
            <person name="Blankenship S."/>
            <person name="Bonito G."/>
            <person name="Cuomo C."/>
            <person name="Desiro A."/>
            <person name="Gervers K.A."/>
            <person name="Hundley H."/>
            <person name="Kuo A."/>
            <person name="LaButti K."/>
            <person name="Lang B.F."/>
            <person name="Lipzen A."/>
            <person name="O'Donnell K."/>
            <person name="Pangilinan J."/>
            <person name="Reynolds N."/>
            <person name="Sandor L."/>
            <person name="Smith M.E."/>
            <person name="Tsang A."/>
            <person name="Grigoriev I.V."/>
            <person name="Stajich J.E."/>
            <person name="Spatafora J.W."/>
        </authorList>
    </citation>
    <scope>NUCLEOTIDE SEQUENCE</scope>
    <source>
        <strain evidence="7">RSA 2281</strain>
    </source>
</reference>
<dbReference type="EMBL" id="JAIXMP010000042">
    <property type="protein sequence ID" value="KAI9247420.1"/>
    <property type="molecule type" value="Genomic_DNA"/>
</dbReference>
<proteinExistence type="predicted"/>
<feature type="transmembrane region" description="Helical" evidence="5">
    <location>
        <begin position="89"/>
        <end position="106"/>
    </location>
</feature>
<dbReference type="AlphaFoldDB" id="A0AAD5P897"/>
<feature type="transmembrane region" description="Helical" evidence="5">
    <location>
        <begin position="218"/>
        <end position="236"/>
    </location>
</feature>
<evidence type="ECO:0000313" key="8">
    <source>
        <dbReference type="Proteomes" id="UP001209540"/>
    </source>
</evidence>
<feature type="transmembrane region" description="Helical" evidence="5">
    <location>
        <begin position="60"/>
        <end position="77"/>
    </location>
</feature>
<sequence length="299" mass="32445">MALNALSLAIMNLLIKLIGHTIPSFEISLISSIIETILCLTTCLSIGIKNPLGPYRIRGWLTARGLSGALALGTIFYSMTHLPLGDATVIAYLNPIFTAILAAVMLHEPFHLFEGVCTVLCLTGTILVTKPGFLFFASHTLESLSFNNTADNVRTLGVLSGIAGAIMIAFMYVTTRKIGTAVHFLVIVLYNGVITTTISIVLLFSIQEFVKPPSLFEYGVLFLIGILQFASHCFMGKGLQLAPAGPASVMRMIEIALAFMFGIVVFHEYPDWLSVLGASIIAITTTLLAWRKWCRGNNN</sequence>
<dbReference type="PANTHER" id="PTHR22911">
    <property type="entry name" value="ACYL-MALONYL CONDENSING ENZYME-RELATED"/>
    <property type="match status" value="1"/>
</dbReference>
<evidence type="ECO:0000256" key="2">
    <source>
        <dbReference type="ARBA" id="ARBA00022692"/>
    </source>
</evidence>